<dbReference type="AlphaFoldDB" id="A0AAE3VK18"/>
<comment type="caution">
    <text evidence="2">The sequence shown here is derived from an EMBL/GenBank/DDBJ whole genome shotgun (WGS) entry which is preliminary data.</text>
</comment>
<keyword evidence="3" id="KW-1185">Reference proteome</keyword>
<evidence type="ECO:0000259" key="1">
    <source>
        <dbReference type="Pfam" id="PF17761"/>
    </source>
</evidence>
<organism evidence="2 3">
    <name type="scientific">Oligosphaera ethanolica</name>
    <dbReference type="NCBI Taxonomy" id="760260"/>
    <lineage>
        <taxon>Bacteria</taxon>
        <taxon>Pseudomonadati</taxon>
        <taxon>Lentisphaerota</taxon>
        <taxon>Oligosphaeria</taxon>
        <taxon>Oligosphaerales</taxon>
        <taxon>Oligosphaeraceae</taxon>
        <taxon>Oligosphaera</taxon>
    </lineage>
</organism>
<accession>A0AAE3VK18</accession>
<reference evidence="2" key="1">
    <citation type="submission" date="2023-07" db="EMBL/GenBank/DDBJ databases">
        <title>Genomic Encyclopedia of Type Strains, Phase IV (KMG-IV): sequencing the most valuable type-strain genomes for metagenomic binning, comparative biology and taxonomic classification.</title>
        <authorList>
            <person name="Goeker M."/>
        </authorList>
    </citation>
    <scope>NUCLEOTIDE SEQUENCE</scope>
    <source>
        <strain evidence="2">DSM 24202</strain>
    </source>
</reference>
<protein>
    <recommendedName>
        <fullName evidence="1">YhcG N-terminal domain-containing protein</fullName>
    </recommendedName>
</protein>
<evidence type="ECO:0000313" key="3">
    <source>
        <dbReference type="Proteomes" id="UP001238163"/>
    </source>
</evidence>
<dbReference type="Pfam" id="PF17761">
    <property type="entry name" value="DUF1016_N"/>
    <property type="match status" value="1"/>
</dbReference>
<name>A0AAE3VK18_9BACT</name>
<dbReference type="Proteomes" id="UP001238163">
    <property type="component" value="Unassembled WGS sequence"/>
</dbReference>
<dbReference type="RefSeq" id="WP_307265218.1">
    <property type="nucleotide sequence ID" value="NZ_JAUSVL010000001.1"/>
</dbReference>
<feature type="domain" description="YhcG N-terminal" evidence="1">
    <location>
        <begin position="2"/>
        <end position="66"/>
    </location>
</feature>
<proteinExistence type="predicted"/>
<evidence type="ECO:0000313" key="2">
    <source>
        <dbReference type="EMBL" id="MDQ0291845.1"/>
    </source>
</evidence>
<sequence>MRINDEILKGNRAEYGEKILPTLSEKLIREYGRGWSERNLACMLRFVQVFPEVTILPTLCAKLMWYWRGAALGR</sequence>
<dbReference type="InterPro" id="IPR041527">
    <property type="entry name" value="YhcG_N"/>
</dbReference>
<dbReference type="EMBL" id="JAUSVL010000001">
    <property type="protein sequence ID" value="MDQ0291845.1"/>
    <property type="molecule type" value="Genomic_DNA"/>
</dbReference>
<gene>
    <name evidence="2" type="ORF">J3R75_003952</name>
</gene>